<organism evidence="1 2">
    <name type="scientific">Trichuris muris</name>
    <name type="common">Mouse whipworm</name>
    <dbReference type="NCBI Taxonomy" id="70415"/>
    <lineage>
        <taxon>Eukaryota</taxon>
        <taxon>Metazoa</taxon>
        <taxon>Ecdysozoa</taxon>
        <taxon>Nematoda</taxon>
        <taxon>Enoplea</taxon>
        <taxon>Dorylaimia</taxon>
        <taxon>Trichinellida</taxon>
        <taxon>Trichuridae</taxon>
        <taxon>Trichuris</taxon>
    </lineage>
</organism>
<evidence type="ECO:0000313" key="1">
    <source>
        <dbReference type="Proteomes" id="UP000046395"/>
    </source>
</evidence>
<dbReference type="AlphaFoldDB" id="A0A5S6QZ38"/>
<name>A0A5S6QZ38_TRIMR</name>
<dbReference type="WBParaSite" id="TMUE_3000012520.1">
    <property type="protein sequence ID" value="TMUE_3000012520.1"/>
    <property type="gene ID" value="WBGene00289451"/>
</dbReference>
<sequence>MAQLIYSSGTYLFNCSIHYNDSSLRGRLNICDCVNDYTRLRYYRERPGSDLTVITCGQSVPDLLGRQCVIYCEETTGCKGSLSEVFRR</sequence>
<dbReference type="Proteomes" id="UP000046395">
    <property type="component" value="Unassembled WGS sequence"/>
</dbReference>
<reference evidence="2" key="1">
    <citation type="submission" date="2019-12" db="UniProtKB">
        <authorList>
            <consortium name="WormBaseParasite"/>
        </authorList>
    </citation>
    <scope>IDENTIFICATION</scope>
</reference>
<accession>A0A5S6QZ38</accession>
<keyword evidence="1" id="KW-1185">Reference proteome</keyword>
<evidence type="ECO:0000313" key="2">
    <source>
        <dbReference type="WBParaSite" id="TMUE_3000012520.1"/>
    </source>
</evidence>
<proteinExistence type="predicted"/>
<protein>
    <submittedName>
        <fullName evidence="2">Uncharacterized protein</fullName>
    </submittedName>
</protein>